<protein>
    <recommendedName>
        <fullName evidence="2">DUF6589 domain-containing protein</fullName>
    </recommendedName>
</protein>
<evidence type="ECO:0000313" key="4">
    <source>
        <dbReference type="Proteomes" id="UP000235392"/>
    </source>
</evidence>
<organism evidence="3 4">
    <name type="scientific">Puccinia coronata f. sp. avenae</name>
    <dbReference type="NCBI Taxonomy" id="200324"/>
    <lineage>
        <taxon>Eukaryota</taxon>
        <taxon>Fungi</taxon>
        <taxon>Dikarya</taxon>
        <taxon>Basidiomycota</taxon>
        <taxon>Pucciniomycotina</taxon>
        <taxon>Pucciniomycetes</taxon>
        <taxon>Pucciniales</taxon>
        <taxon>Pucciniaceae</taxon>
        <taxon>Puccinia</taxon>
    </lineage>
</organism>
<sequence length="156" mass="17621">MSKLVRHNLLVSPSGRKDHFTSKDQHLETQNFWLKVFYNRSGSGTKVARLEEMFSLNMPLHPGSTRITSSVPDVSDTLIAGVKKLQAEASGSDLSFKRFQSHFFFDAHNEETEEQMDLDSSNQPIGETHENEGSGELDQSNKIEENHDIEDNNKAN</sequence>
<dbReference type="Pfam" id="PF20231">
    <property type="entry name" value="DUF6589"/>
    <property type="match status" value="1"/>
</dbReference>
<dbReference type="AlphaFoldDB" id="A0A2N5VPJ2"/>
<evidence type="ECO:0000313" key="3">
    <source>
        <dbReference type="EMBL" id="PLW51904.1"/>
    </source>
</evidence>
<evidence type="ECO:0000259" key="2">
    <source>
        <dbReference type="Pfam" id="PF20231"/>
    </source>
</evidence>
<name>A0A2N5VPJ2_9BASI</name>
<feature type="domain" description="DUF6589" evidence="2">
    <location>
        <begin position="2"/>
        <end position="59"/>
    </location>
</feature>
<reference evidence="3 4" key="1">
    <citation type="submission" date="2017-11" db="EMBL/GenBank/DDBJ databases">
        <title>De novo assembly and phasing of dikaryotic genomes from two isolates of Puccinia coronata f. sp. avenae, the causal agent of oat crown rust.</title>
        <authorList>
            <person name="Miller M.E."/>
            <person name="Zhang Y."/>
            <person name="Omidvar V."/>
            <person name="Sperschneider J."/>
            <person name="Schwessinger B."/>
            <person name="Raley C."/>
            <person name="Palmer J.M."/>
            <person name="Garnica D."/>
            <person name="Upadhyaya N."/>
            <person name="Rathjen J."/>
            <person name="Taylor J.M."/>
            <person name="Park R.F."/>
            <person name="Dodds P.N."/>
            <person name="Hirsch C.D."/>
            <person name="Kianian S.F."/>
            <person name="Figueroa M."/>
        </authorList>
    </citation>
    <scope>NUCLEOTIDE SEQUENCE [LARGE SCALE GENOMIC DNA]</scope>
    <source>
        <strain evidence="3">12SD80</strain>
    </source>
</reference>
<feature type="region of interest" description="Disordered" evidence="1">
    <location>
        <begin position="112"/>
        <end position="156"/>
    </location>
</feature>
<dbReference type="InterPro" id="IPR046496">
    <property type="entry name" value="DUF6589"/>
</dbReference>
<accession>A0A2N5VPJ2</accession>
<evidence type="ECO:0000256" key="1">
    <source>
        <dbReference type="SAM" id="MobiDB-lite"/>
    </source>
</evidence>
<proteinExistence type="predicted"/>
<dbReference type="EMBL" id="PGCI01000003">
    <property type="protein sequence ID" value="PLW51904.1"/>
    <property type="molecule type" value="Genomic_DNA"/>
</dbReference>
<dbReference type="Proteomes" id="UP000235392">
    <property type="component" value="Unassembled WGS sequence"/>
</dbReference>
<feature type="compositionally biased region" description="Basic and acidic residues" evidence="1">
    <location>
        <begin position="139"/>
        <end position="156"/>
    </location>
</feature>
<comment type="caution">
    <text evidence="3">The sequence shown here is derived from an EMBL/GenBank/DDBJ whole genome shotgun (WGS) entry which is preliminary data.</text>
</comment>
<gene>
    <name evidence="3" type="ORF">PCASD_00815</name>
</gene>